<name>A0A7C8ID07_9PLEO</name>
<dbReference type="PANTHER" id="PTHR38790">
    <property type="entry name" value="2EXR DOMAIN-CONTAINING PROTEIN-RELATED"/>
    <property type="match status" value="1"/>
</dbReference>
<dbReference type="PANTHER" id="PTHR38790:SF4">
    <property type="entry name" value="2EXR DOMAIN-CONTAINING PROTEIN"/>
    <property type="match status" value="1"/>
</dbReference>
<dbReference type="EMBL" id="JAADJZ010000005">
    <property type="protein sequence ID" value="KAF2874966.1"/>
    <property type="molecule type" value="Genomic_DNA"/>
</dbReference>
<evidence type="ECO:0000259" key="2">
    <source>
        <dbReference type="Pfam" id="PF13013"/>
    </source>
</evidence>
<feature type="domain" description="F-box" evidence="2">
    <location>
        <begin position="37"/>
        <end position="93"/>
    </location>
</feature>
<protein>
    <recommendedName>
        <fullName evidence="2">F-box domain-containing protein</fullName>
    </recommendedName>
</protein>
<feature type="compositionally biased region" description="Low complexity" evidence="1">
    <location>
        <begin position="17"/>
        <end position="42"/>
    </location>
</feature>
<proteinExistence type="predicted"/>
<gene>
    <name evidence="3" type="ORF">BDV95DRAFT_564030</name>
</gene>
<organism evidence="3 4">
    <name type="scientific">Massariosphaeria phaeospora</name>
    <dbReference type="NCBI Taxonomy" id="100035"/>
    <lineage>
        <taxon>Eukaryota</taxon>
        <taxon>Fungi</taxon>
        <taxon>Dikarya</taxon>
        <taxon>Ascomycota</taxon>
        <taxon>Pezizomycotina</taxon>
        <taxon>Dothideomycetes</taxon>
        <taxon>Pleosporomycetidae</taxon>
        <taxon>Pleosporales</taxon>
        <taxon>Pleosporales incertae sedis</taxon>
        <taxon>Massariosphaeria</taxon>
    </lineage>
</organism>
<keyword evidence="4" id="KW-1185">Reference proteome</keyword>
<dbReference type="OrthoDB" id="5413827at2759"/>
<evidence type="ECO:0000313" key="4">
    <source>
        <dbReference type="Proteomes" id="UP000481861"/>
    </source>
</evidence>
<dbReference type="InterPro" id="IPR001810">
    <property type="entry name" value="F-box_dom"/>
</dbReference>
<evidence type="ECO:0000313" key="3">
    <source>
        <dbReference type="EMBL" id="KAF2874966.1"/>
    </source>
</evidence>
<feature type="compositionally biased region" description="Basic residues" evidence="1">
    <location>
        <begin position="1"/>
        <end position="13"/>
    </location>
</feature>
<accession>A0A7C8ID07</accession>
<evidence type="ECO:0000256" key="1">
    <source>
        <dbReference type="SAM" id="MobiDB-lite"/>
    </source>
</evidence>
<dbReference type="Proteomes" id="UP000481861">
    <property type="component" value="Unassembled WGS sequence"/>
</dbReference>
<feature type="region of interest" description="Disordered" evidence="1">
    <location>
        <begin position="1"/>
        <end position="47"/>
    </location>
</feature>
<dbReference type="AlphaFoldDB" id="A0A7C8ID07"/>
<reference evidence="3 4" key="1">
    <citation type="submission" date="2020-01" db="EMBL/GenBank/DDBJ databases">
        <authorList>
            <consortium name="DOE Joint Genome Institute"/>
            <person name="Haridas S."/>
            <person name="Albert R."/>
            <person name="Binder M."/>
            <person name="Bloem J."/>
            <person name="Labutti K."/>
            <person name="Salamov A."/>
            <person name="Andreopoulos B."/>
            <person name="Baker S.E."/>
            <person name="Barry K."/>
            <person name="Bills G."/>
            <person name="Bluhm B.H."/>
            <person name="Cannon C."/>
            <person name="Castanera R."/>
            <person name="Culley D.E."/>
            <person name="Daum C."/>
            <person name="Ezra D."/>
            <person name="Gonzalez J.B."/>
            <person name="Henrissat B."/>
            <person name="Kuo A."/>
            <person name="Liang C."/>
            <person name="Lipzen A."/>
            <person name="Lutzoni F."/>
            <person name="Magnuson J."/>
            <person name="Mondo S."/>
            <person name="Nolan M."/>
            <person name="Ohm R."/>
            <person name="Pangilinan J."/>
            <person name="Park H.-J.H."/>
            <person name="Ramirez L."/>
            <person name="Alfaro M."/>
            <person name="Sun H."/>
            <person name="Tritt A."/>
            <person name="Yoshinaga Y."/>
            <person name="Zwiers L.-H.L."/>
            <person name="Turgeon B.G."/>
            <person name="Goodwin S.B."/>
            <person name="Spatafora J.W."/>
            <person name="Crous P.W."/>
            <person name="Grigoriev I.V."/>
        </authorList>
    </citation>
    <scope>NUCLEOTIDE SEQUENCE [LARGE SCALE GENOMIC DNA]</scope>
    <source>
        <strain evidence="3 4">CBS 611.86</strain>
    </source>
</reference>
<dbReference type="Pfam" id="PF13013">
    <property type="entry name" value="F-box-like_2"/>
    <property type="match status" value="1"/>
</dbReference>
<comment type="caution">
    <text evidence="3">The sequence shown here is derived from an EMBL/GenBank/DDBJ whole genome shotgun (WGS) entry which is preliminary data.</text>
</comment>
<sequence length="198" mass="22866">MPRYKHKLRRSARIARPAQAPASSTGPPTTSTQTRAAQTALTQPPPTSALLRLPAELRNLIYEYAVGGETIELHQYRRREYRQSAYQLTLPLVSRQLHAETALLFYSTNHFSFRQPIDIKWFVARRTEEQIAAITSVQGPPDLYSSRNEWTYSGVFPGLKELHVFTREYRPRSDDENTRQAMVKEKKGMEISFGERRL</sequence>